<dbReference type="Proteomes" id="UP000321331">
    <property type="component" value="Unassembled WGS sequence"/>
</dbReference>
<comment type="caution">
    <text evidence="2">The sequence shown here is derived from an EMBL/GenBank/DDBJ whole genome shotgun (WGS) entry which is preliminary data.</text>
</comment>
<dbReference type="EMBL" id="VMNF01000006">
    <property type="protein sequence ID" value="TXC06117.1"/>
    <property type="molecule type" value="Genomic_DNA"/>
</dbReference>
<name>A0A5C6T5U6_FUSOC</name>
<proteinExistence type="predicted"/>
<evidence type="ECO:0000313" key="3">
    <source>
        <dbReference type="Proteomes" id="UP000321331"/>
    </source>
</evidence>
<organism evidence="2 3">
    <name type="scientific">Fusarium oxysporum f. sp. cubense</name>
    <dbReference type="NCBI Taxonomy" id="61366"/>
    <lineage>
        <taxon>Eukaryota</taxon>
        <taxon>Fungi</taxon>
        <taxon>Dikarya</taxon>
        <taxon>Ascomycota</taxon>
        <taxon>Pezizomycotina</taxon>
        <taxon>Sordariomycetes</taxon>
        <taxon>Hypocreomycetidae</taxon>
        <taxon>Hypocreales</taxon>
        <taxon>Nectriaceae</taxon>
        <taxon>Fusarium</taxon>
        <taxon>Fusarium oxysporum species complex</taxon>
    </lineage>
</organism>
<reference evidence="2 3" key="1">
    <citation type="submission" date="2019-07" db="EMBL/GenBank/DDBJ databases">
        <title>The First High-Quality Draft Genome Sequence of the Causal Agent of the Current Panama Disease Epidemic.</title>
        <authorList>
            <person name="Warmington R.J."/>
            <person name="Kay W."/>
            <person name="Jeffries A."/>
            <person name="Bebber D."/>
            <person name="Moore K."/>
            <person name="Studholme D.J."/>
        </authorList>
    </citation>
    <scope>NUCLEOTIDE SEQUENCE [LARGE SCALE GENOMIC DNA]</scope>
    <source>
        <strain evidence="2 3">TR4</strain>
    </source>
</reference>
<accession>A0A5C6T5U6</accession>
<evidence type="ECO:0000256" key="1">
    <source>
        <dbReference type="SAM" id="MobiDB-lite"/>
    </source>
</evidence>
<dbReference type="AlphaFoldDB" id="A0A5C6T5U6"/>
<sequence>MPSSITRRTGALFFLYPDDEGSYQQRCCGDEGAVKGSKARARTLDSASSGTTLTPRAGLDAYGYPTVWNREGSSQARGPRRGRGEDFPGSPRDLLGSSSLGIKARVFAPGTANLGLPLSRSTNQQVDTLLSAWSKYDKSPREDAIQVLDQAWPFGDDDQVQTGHRNKNHLVSIATIFQTSADQNSILVQ</sequence>
<gene>
    <name evidence="2" type="ORF">FocTR4_00010611</name>
</gene>
<feature type="region of interest" description="Disordered" evidence="1">
    <location>
        <begin position="65"/>
        <end position="94"/>
    </location>
</feature>
<evidence type="ECO:0000313" key="2">
    <source>
        <dbReference type="EMBL" id="TXC06117.1"/>
    </source>
</evidence>
<protein>
    <submittedName>
        <fullName evidence="2">Uncharacterized protein</fullName>
    </submittedName>
</protein>